<dbReference type="Pfam" id="PF00313">
    <property type="entry name" value="CSD"/>
    <property type="match status" value="1"/>
</dbReference>
<protein>
    <submittedName>
        <fullName evidence="2">Cold shock protein</fullName>
    </submittedName>
</protein>
<evidence type="ECO:0000256" key="1">
    <source>
        <dbReference type="ARBA" id="ARBA00022553"/>
    </source>
</evidence>
<dbReference type="OrthoDB" id="72963at2"/>
<dbReference type="Gene3D" id="2.40.50.140">
    <property type="entry name" value="Nucleic acid-binding proteins"/>
    <property type="match status" value="1"/>
</dbReference>
<dbReference type="SUPFAM" id="SSF50249">
    <property type="entry name" value="Nucleic acid-binding proteins"/>
    <property type="match status" value="1"/>
</dbReference>
<evidence type="ECO:0000313" key="3">
    <source>
        <dbReference type="Proteomes" id="UP000061569"/>
    </source>
</evidence>
<dbReference type="PATRIC" id="fig|69.6.peg.2836"/>
<accession>A0A0S2DI84</accession>
<evidence type="ECO:0000313" key="2">
    <source>
        <dbReference type="EMBL" id="ALN58222.1"/>
    </source>
</evidence>
<dbReference type="InterPro" id="IPR012340">
    <property type="entry name" value="NA-bd_OB-fold"/>
</dbReference>
<dbReference type="EMBL" id="CP013140">
    <property type="protein sequence ID" value="ALN58222.1"/>
    <property type="molecule type" value="Genomic_DNA"/>
</dbReference>
<gene>
    <name evidence="2" type="ORF">GLE_2874</name>
</gene>
<dbReference type="KEGG" id="lez:GLE_2874"/>
<dbReference type="Proteomes" id="UP000061569">
    <property type="component" value="Chromosome"/>
</dbReference>
<dbReference type="InterPro" id="IPR002059">
    <property type="entry name" value="CSP_DNA-bd"/>
</dbReference>
<dbReference type="PROSITE" id="PS51857">
    <property type="entry name" value="CSD_2"/>
    <property type="match status" value="1"/>
</dbReference>
<proteinExistence type="predicted"/>
<keyword evidence="1" id="KW-0597">Phosphoprotein</keyword>
<dbReference type="GO" id="GO:0005829">
    <property type="term" value="C:cytosol"/>
    <property type="evidence" value="ECO:0007669"/>
    <property type="project" value="UniProtKB-ARBA"/>
</dbReference>
<name>A0A0S2DI84_LYSEN</name>
<dbReference type="InterPro" id="IPR052069">
    <property type="entry name" value="Ca-reg_mRNA-binding_domain"/>
</dbReference>
<sequence length="212" mass="22927">MRLAGRICEWNDDKGFGFVVAHDGGARAFVHVKAFQPGSRRPVLGDLISYRVANDAKGRANAVDVRFAGQRIERHPSPSAGPSPLRRIPRRALGVSALLAVAALAALGWVPAAVPLVQGFFSFASYIAYWSDKDAAGASRRRTPENTLHLLDLLGGWPGALIAQQQFRHKTVKPSFQAKFWGTVLLNLVAVAAAVRLGWARALTDLLLDGRV</sequence>
<dbReference type="InterPro" id="IPR010718">
    <property type="entry name" value="DUF1294"/>
</dbReference>
<dbReference type="Pfam" id="PF06961">
    <property type="entry name" value="DUF1294"/>
    <property type="match status" value="1"/>
</dbReference>
<dbReference type="PANTHER" id="PTHR12962">
    <property type="entry name" value="CALCIUM-REGULATED HEAT STABLE PROTEIN CRHSP-24-RELATED"/>
    <property type="match status" value="1"/>
</dbReference>
<organism evidence="2 3">
    <name type="scientific">Lysobacter enzymogenes</name>
    <dbReference type="NCBI Taxonomy" id="69"/>
    <lineage>
        <taxon>Bacteria</taxon>
        <taxon>Pseudomonadati</taxon>
        <taxon>Pseudomonadota</taxon>
        <taxon>Gammaproteobacteria</taxon>
        <taxon>Lysobacterales</taxon>
        <taxon>Lysobacteraceae</taxon>
        <taxon>Lysobacter</taxon>
    </lineage>
</organism>
<dbReference type="GO" id="GO:0003730">
    <property type="term" value="F:mRNA 3'-UTR binding"/>
    <property type="evidence" value="ECO:0007669"/>
    <property type="project" value="TreeGrafter"/>
</dbReference>
<dbReference type="InterPro" id="IPR011129">
    <property type="entry name" value="CSD"/>
</dbReference>
<reference evidence="2 3" key="1">
    <citation type="submission" date="2015-11" db="EMBL/GenBank/DDBJ databases">
        <title>Genome sequences of Lysobacter enzymogenes strain C3 and Lysobacter antibioticus ATCC 29479.</title>
        <authorList>
            <person name="Kobayashi D.Y."/>
        </authorList>
    </citation>
    <scope>NUCLEOTIDE SEQUENCE [LARGE SCALE GENOMIC DNA]</scope>
    <source>
        <strain evidence="2 3">C3</strain>
    </source>
</reference>
<dbReference type="GO" id="GO:0043488">
    <property type="term" value="P:regulation of mRNA stability"/>
    <property type="evidence" value="ECO:0007669"/>
    <property type="project" value="TreeGrafter"/>
</dbReference>
<dbReference type="PANTHER" id="PTHR12962:SF1">
    <property type="entry name" value="COLD SHOCK DOMAIN-CONTAINING PROTEIN CG9705"/>
    <property type="match status" value="1"/>
</dbReference>
<dbReference type="SMART" id="SM00357">
    <property type="entry name" value="CSP"/>
    <property type="match status" value="1"/>
</dbReference>
<dbReference type="AlphaFoldDB" id="A0A0S2DI84"/>
<dbReference type="STRING" id="69.GLE_2874"/>
<dbReference type="CDD" id="cd04458">
    <property type="entry name" value="CSP_CDS"/>
    <property type="match status" value="1"/>
</dbReference>